<sequence length="230" mass="24896">MAPISGPDPLPICTCPVGLTATPPNAVMASIPNSRSNPSCLPRTTNTLILAEPCSSVDTVTVPTPQHGRDMPPIVIKSTVTHFQDRHRSASTIVREQPVSISAEHQVPSTRMFATGRRIYILVGEKAGADSVFPACLTSHIDQRVLRSYGALLPHPKQVTRFARPLQGGRNHGPLSSPVVVSTLALAKKLPRVRASRFGACRSMEIVSENPQTPFQRPRANPISYLILFT</sequence>
<dbReference type="AlphaFoldDB" id="A0A812BX30"/>
<protein>
    <submittedName>
        <fullName evidence="1">Uncharacterized protein</fullName>
    </submittedName>
</protein>
<proteinExistence type="predicted"/>
<gene>
    <name evidence="1" type="ORF">SPHA_24562</name>
</gene>
<dbReference type="Proteomes" id="UP000597762">
    <property type="component" value="Unassembled WGS sequence"/>
</dbReference>
<comment type="caution">
    <text evidence="1">The sequence shown here is derived from an EMBL/GenBank/DDBJ whole genome shotgun (WGS) entry which is preliminary data.</text>
</comment>
<organism evidence="1 2">
    <name type="scientific">Acanthosepion pharaonis</name>
    <name type="common">Pharaoh cuttlefish</name>
    <name type="synonym">Sepia pharaonis</name>
    <dbReference type="NCBI Taxonomy" id="158019"/>
    <lineage>
        <taxon>Eukaryota</taxon>
        <taxon>Metazoa</taxon>
        <taxon>Spiralia</taxon>
        <taxon>Lophotrochozoa</taxon>
        <taxon>Mollusca</taxon>
        <taxon>Cephalopoda</taxon>
        <taxon>Coleoidea</taxon>
        <taxon>Decapodiformes</taxon>
        <taxon>Sepiida</taxon>
        <taxon>Sepiina</taxon>
        <taxon>Sepiidae</taxon>
        <taxon>Acanthosepion</taxon>
    </lineage>
</organism>
<evidence type="ECO:0000313" key="1">
    <source>
        <dbReference type="EMBL" id="CAE1244988.1"/>
    </source>
</evidence>
<name>A0A812BX30_ACAPH</name>
<evidence type="ECO:0000313" key="2">
    <source>
        <dbReference type="Proteomes" id="UP000597762"/>
    </source>
</evidence>
<dbReference type="EMBL" id="CAHIKZ030000917">
    <property type="protein sequence ID" value="CAE1244988.1"/>
    <property type="molecule type" value="Genomic_DNA"/>
</dbReference>
<accession>A0A812BX30</accession>
<reference evidence="1" key="1">
    <citation type="submission" date="2021-01" db="EMBL/GenBank/DDBJ databases">
        <authorList>
            <person name="Li R."/>
            <person name="Bekaert M."/>
        </authorList>
    </citation>
    <scope>NUCLEOTIDE SEQUENCE</scope>
    <source>
        <strain evidence="1">Farmed</strain>
    </source>
</reference>
<keyword evidence="2" id="KW-1185">Reference proteome</keyword>